<evidence type="ECO:0000256" key="1">
    <source>
        <dbReference type="SAM" id="Phobius"/>
    </source>
</evidence>
<dbReference type="OrthoDB" id="2691647at2"/>
<proteinExistence type="predicted"/>
<dbReference type="InterPro" id="IPR025321">
    <property type="entry name" value="DUF4227"/>
</dbReference>
<name>A0A1M5CUV3_9BACI</name>
<feature type="transmembrane region" description="Helical" evidence="1">
    <location>
        <begin position="12"/>
        <end position="30"/>
    </location>
</feature>
<protein>
    <recommendedName>
        <fullName evidence="4">DUF4227 domain-containing protein</fullName>
    </recommendedName>
</protein>
<gene>
    <name evidence="2" type="ORF">SAMN05216225_1001400</name>
</gene>
<evidence type="ECO:0008006" key="4">
    <source>
        <dbReference type="Google" id="ProtNLM"/>
    </source>
</evidence>
<dbReference type="EMBL" id="FQVW01000001">
    <property type="protein sequence ID" value="SHF58473.1"/>
    <property type="molecule type" value="Genomic_DNA"/>
</dbReference>
<dbReference type="AlphaFoldDB" id="A0A1M5CUV3"/>
<organism evidence="2 3">
    <name type="scientific">Ornithinibacillus halophilus</name>
    <dbReference type="NCBI Taxonomy" id="930117"/>
    <lineage>
        <taxon>Bacteria</taxon>
        <taxon>Bacillati</taxon>
        <taxon>Bacillota</taxon>
        <taxon>Bacilli</taxon>
        <taxon>Bacillales</taxon>
        <taxon>Bacillaceae</taxon>
        <taxon>Ornithinibacillus</taxon>
    </lineage>
</organism>
<dbReference type="Proteomes" id="UP000183988">
    <property type="component" value="Unassembled WGS sequence"/>
</dbReference>
<accession>A0A1M5CUV3</accession>
<keyword evidence="1" id="KW-0472">Membrane</keyword>
<dbReference type="STRING" id="930117.SAMN05216225_1001400"/>
<sequence length="70" mass="8642">MKRMIWDTIKVFVIFIACTFLFYFGLRVMHEEYEQYHRYDPPEGPSVKVFNSEEDRSFIDRLHLFFRLGE</sequence>
<keyword evidence="1" id="KW-1133">Transmembrane helix</keyword>
<evidence type="ECO:0000313" key="2">
    <source>
        <dbReference type="EMBL" id="SHF58473.1"/>
    </source>
</evidence>
<dbReference type="Pfam" id="PF14004">
    <property type="entry name" value="DUF4227"/>
    <property type="match status" value="1"/>
</dbReference>
<keyword evidence="1" id="KW-0812">Transmembrane</keyword>
<dbReference type="RefSeq" id="WP_072887465.1">
    <property type="nucleotide sequence ID" value="NZ_FQVW01000001.1"/>
</dbReference>
<reference evidence="2 3" key="1">
    <citation type="submission" date="2016-11" db="EMBL/GenBank/DDBJ databases">
        <authorList>
            <person name="Jaros S."/>
            <person name="Januszkiewicz K."/>
            <person name="Wedrychowicz H."/>
        </authorList>
    </citation>
    <scope>NUCLEOTIDE SEQUENCE [LARGE SCALE GENOMIC DNA]</scope>
    <source>
        <strain evidence="2 3">IBRC-M 10683</strain>
    </source>
</reference>
<keyword evidence="3" id="KW-1185">Reference proteome</keyword>
<evidence type="ECO:0000313" key="3">
    <source>
        <dbReference type="Proteomes" id="UP000183988"/>
    </source>
</evidence>